<evidence type="ECO:0000313" key="2">
    <source>
        <dbReference type="EMBL" id="SVE22751.1"/>
    </source>
</evidence>
<sequence length="244" mass="28122">KNLNNFIADLMVCSGIFMSIGVVIGLFESMFLSSELFYHIFNGYPYIDQKVTYSGFGTNHNFSAYIIVIAQSFLFLSRSRFIKNLRAYLTALFLLTLLITGAKIAFLFLALLVCNYFFEDKIKKILINILLITLYLFASHIVVAFHGNYELDSFHYRELLFSIGNIDFVLNNYAHMKTAYFMELKEHLFLPVNLIDITQLMNADPHSFIYSLIIIGGLPLAFSIVAFIVIGIYKNFRIIEDRYP</sequence>
<accession>A0A383BSA8</accession>
<feature type="non-terminal residue" evidence="2">
    <location>
        <position position="1"/>
    </location>
</feature>
<name>A0A383BSA8_9ZZZZ</name>
<dbReference type="EMBL" id="UINC01202783">
    <property type="protein sequence ID" value="SVE22751.1"/>
    <property type="molecule type" value="Genomic_DNA"/>
</dbReference>
<gene>
    <name evidence="2" type="ORF">METZ01_LOCUS475605</name>
</gene>
<keyword evidence="1" id="KW-0472">Membrane</keyword>
<feature type="transmembrane region" description="Helical" evidence="1">
    <location>
        <begin position="62"/>
        <end position="81"/>
    </location>
</feature>
<feature type="transmembrane region" description="Helical" evidence="1">
    <location>
        <begin position="208"/>
        <end position="233"/>
    </location>
</feature>
<organism evidence="2">
    <name type="scientific">marine metagenome</name>
    <dbReference type="NCBI Taxonomy" id="408172"/>
    <lineage>
        <taxon>unclassified sequences</taxon>
        <taxon>metagenomes</taxon>
        <taxon>ecological metagenomes</taxon>
    </lineage>
</organism>
<feature type="transmembrane region" description="Helical" evidence="1">
    <location>
        <begin position="6"/>
        <end position="27"/>
    </location>
</feature>
<feature type="transmembrane region" description="Helical" evidence="1">
    <location>
        <begin position="87"/>
        <end position="118"/>
    </location>
</feature>
<feature type="transmembrane region" description="Helical" evidence="1">
    <location>
        <begin position="125"/>
        <end position="145"/>
    </location>
</feature>
<keyword evidence="1" id="KW-0812">Transmembrane</keyword>
<dbReference type="AlphaFoldDB" id="A0A383BSA8"/>
<protein>
    <submittedName>
        <fullName evidence="2">Uncharacterized protein</fullName>
    </submittedName>
</protein>
<feature type="non-terminal residue" evidence="2">
    <location>
        <position position="244"/>
    </location>
</feature>
<keyword evidence="1" id="KW-1133">Transmembrane helix</keyword>
<proteinExistence type="predicted"/>
<evidence type="ECO:0000256" key="1">
    <source>
        <dbReference type="SAM" id="Phobius"/>
    </source>
</evidence>
<reference evidence="2" key="1">
    <citation type="submission" date="2018-05" db="EMBL/GenBank/DDBJ databases">
        <authorList>
            <person name="Lanie J.A."/>
            <person name="Ng W.-L."/>
            <person name="Kazmierczak K.M."/>
            <person name="Andrzejewski T.M."/>
            <person name="Davidsen T.M."/>
            <person name="Wayne K.J."/>
            <person name="Tettelin H."/>
            <person name="Glass J.I."/>
            <person name="Rusch D."/>
            <person name="Podicherti R."/>
            <person name="Tsui H.-C.T."/>
            <person name="Winkler M.E."/>
        </authorList>
    </citation>
    <scope>NUCLEOTIDE SEQUENCE</scope>
</reference>